<feature type="non-terminal residue" evidence="1">
    <location>
        <position position="1"/>
    </location>
</feature>
<dbReference type="OMA" id="AKRECYP"/>
<gene>
    <name evidence="1" type="ORF">EAI_00083</name>
</gene>
<name>E2BUI2_HARSA</name>
<dbReference type="EMBL" id="GL450679">
    <property type="protein sequence ID" value="EFN80648.1"/>
    <property type="molecule type" value="Genomic_DNA"/>
</dbReference>
<evidence type="ECO:0000313" key="2">
    <source>
        <dbReference type="Proteomes" id="UP000008237"/>
    </source>
</evidence>
<keyword evidence="2" id="KW-1185">Reference proteome</keyword>
<reference evidence="1 2" key="1">
    <citation type="journal article" date="2010" name="Science">
        <title>Genomic comparison of the ants Camponotus floridanus and Harpegnathos saltator.</title>
        <authorList>
            <person name="Bonasio R."/>
            <person name="Zhang G."/>
            <person name="Ye C."/>
            <person name="Mutti N.S."/>
            <person name="Fang X."/>
            <person name="Qin N."/>
            <person name="Donahue G."/>
            <person name="Yang P."/>
            <person name="Li Q."/>
            <person name="Li C."/>
            <person name="Zhang P."/>
            <person name="Huang Z."/>
            <person name="Berger S.L."/>
            <person name="Reinberg D."/>
            <person name="Wang J."/>
            <person name="Liebig J."/>
        </authorList>
    </citation>
    <scope>NUCLEOTIDE SEQUENCE [LARGE SCALE GENOMIC DNA]</scope>
    <source>
        <strain evidence="1 2">R22 G/1</strain>
    </source>
</reference>
<dbReference type="Proteomes" id="UP000008237">
    <property type="component" value="Unassembled WGS sequence"/>
</dbReference>
<proteinExistence type="predicted"/>
<organism evidence="2">
    <name type="scientific">Harpegnathos saltator</name>
    <name type="common">Jerdon's jumping ant</name>
    <dbReference type="NCBI Taxonomy" id="610380"/>
    <lineage>
        <taxon>Eukaryota</taxon>
        <taxon>Metazoa</taxon>
        <taxon>Ecdysozoa</taxon>
        <taxon>Arthropoda</taxon>
        <taxon>Hexapoda</taxon>
        <taxon>Insecta</taxon>
        <taxon>Pterygota</taxon>
        <taxon>Neoptera</taxon>
        <taxon>Endopterygota</taxon>
        <taxon>Hymenoptera</taxon>
        <taxon>Apocrita</taxon>
        <taxon>Aculeata</taxon>
        <taxon>Formicoidea</taxon>
        <taxon>Formicidae</taxon>
        <taxon>Ponerinae</taxon>
        <taxon>Ponerini</taxon>
        <taxon>Harpegnathos</taxon>
    </lineage>
</organism>
<accession>E2BUI2</accession>
<evidence type="ECO:0000313" key="1">
    <source>
        <dbReference type="EMBL" id="EFN80648.1"/>
    </source>
</evidence>
<dbReference type="AlphaFoldDB" id="E2BUI2"/>
<dbReference type="InParanoid" id="E2BUI2"/>
<sequence length="147" mass="16690">FSSLCERSKRRRIQQLKNKHSADELAYAAQMQLRSEGKSAEANIVKQVIVKTDSSTSILDKKVNDASSSQKNINIIPYTPREALAFMLDTDMSKASYHLIRTQAKLRGVDLYPSYDRVKEAKRECYPSSDFITITDTKSEIKLQALL</sequence>
<feature type="non-terminal residue" evidence="1">
    <location>
        <position position="147"/>
    </location>
</feature>
<protein>
    <submittedName>
        <fullName evidence="1">Uncharacterized protein</fullName>
    </submittedName>
</protein>